<dbReference type="InterPro" id="IPR030678">
    <property type="entry name" value="Peptide/Ni-bd"/>
</dbReference>
<gene>
    <name evidence="7" type="ORF">IC621_22850</name>
</gene>
<dbReference type="GO" id="GO:1904680">
    <property type="term" value="F:peptide transmembrane transporter activity"/>
    <property type="evidence" value="ECO:0007669"/>
    <property type="project" value="TreeGrafter"/>
</dbReference>
<dbReference type="PANTHER" id="PTHR30290:SF9">
    <property type="entry name" value="OLIGOPEPTIDE-BINDING PROTEIN APPA"/>
    <property type="match status" value="1"/>
</dbReference>
<feature type="signal peptide" evidence="5">
    <location>
        <begin position="1"/>
        <end position="20"/>
    </location>
</feature>
<dbReference type="GO" id="GO:0043190">
    <property type="term" value="C:ATP-binding cassette (ABC) transporter complex"/>
    <property type="evidence" value="ECO:0007669"/>
    <property type="project" value="InterPro"/>
</dbReference>
<comment type="caution">
    <text evidence="7">The sequence shown here is derived from an EMBL/GenBank/DDBJ whole genome shotgun (WGS) entry which is preliminary data.</text>
</comment>
<name>A0A926RZP9_9BACI</name>
<evidence type="ECO:0000313" key="7">
    <source>
        <dbReference type="EMBL" id="MBD1383045.1"/>
    </source>
</evidence>
<feature type="compositionally biased region" description="Basic and acidic residues" evidence="4">
    <location>
        <begin position="34"/>
        <end position="49"/>
    </location>
</feature>
<dbReference type="Gene3D" id="3.90.76.10">
    <property type="entry name" value="Dipeptide-binding Protein, Domain 1"/>
    <property type="match status" value="1"/>
</dbReference>
<dbReference type="Pfam" id="PF00496">
    <property type="entry name" value="SBP_bac_5"/>
    <property type="match status" value="1"/>
</dbReference>
<dbReference type="GO" id="GO:0042597">
    <property type="term" value="C:periplasmic space"/>
    <property type="evidence" value="ECO:0007669"/>
    <property type="project" value="UniProtKB-ARBA"/>
</dbReference>
<dbReference type="InterPro" id="IPR000914">
    <property type="entry name" value="SBP_5_dom"/>
</dbReference>
<evidence type="ECO:0000256" key="4">
    <source>
        <dbReference type="SAM" id="MobiDB-lite"/>
    </source>
</evidence>
<organism evidence="7 8">
    <name type="scientific">Metabacillus arenae</name>
    <dbReference type="NCBI Taxonomy" id="2771434"/>
    <lineage>
        <taxon>Bacteria</taxon>
        <taxon>Bacillati</taxon>
        <taxon>Bacillota</taxon>
        <taxon>Bacilli</taxon>
        <taxon>Bacillales</taxon>
        <taxon>Bacillaceae</taxon>
        <taxon>Metabacillus</taxon>
    </lineage>
</organism>
<sequence length="575" mass="64100">MKKTSLWAIALLLVMSMFLAACSGGQTTSNEGEGGEKEGTSGETGEAKEGGIVTFAVDTAPEGIFEGAFSGSAVDGNIQEFMTEGVYKVNDELKYVPNFAEWEISEDNLTYTFKFKEGIKWHNGEELTVEDWKFALEVLADPDYNGPRYNYVSGVKGAKEYKEGKADSISGIEVVDPYTIKITFAEKKVNNLESLWSTPMPKKEYEGIAIKDLAESDPVRKNPVGLGPFKVKKVQSGEYVELERFDDYWQGKPKLDGVIVKVIDPSLTAGAFEKGEIDLMGIRPADLKQIGNLDNVTIEETNGVAYSYIGLRFGTRDKATAKSVQDNPKFESKELRQALLYAIDRPALIKAFLAGKAKVANTVIPTAFWATAPESELNEYKYDPKKAKELLAEAGYKDTNGDGFVEDPDGKEFKISFGHYAGPSEFEGRAKAIIQSWNDIGVKTELATGQLIEFNLYNEMKDNDDKSLDAFFGSWFTGADPDPEALWGSHAEWNYGRYVDEENDKLIKATASDAAFDEEVRKQGFIDWQKYFNENLLALPLWENMDLYAVNKRLQGVHVNALTPLNDSYKWYVTE</sequence>
<dbReference type="InterPro" id="IPR050034">
    <property type="entry name" value="Opp4A"/>
</dbReference>
<dbReference type="GO" id="GO:0015833">
    <property type="term" value="P:peptide transport"/>
    <property type="evidence" value="ECO:0007669"/>
    <property type="project" value="TreeGrafter"/>
</dbReference>
<evidence type="ECO:0000313" key="8">
    <source>
        <dbReference type="Proteomes" id="UP000626844"/>
    </source>
</evidence>
<dbReference type="SUPFAM" id="SSF53850">
    <property type="entry name" value="Periplasmic binding protein-like II"/>
    <property type="match status" value="1"/>
</dbReference>
<dbReference type="PIRSF" id="PIRSF002741">
    <property type="entry name" value="MppA"/>
    <property type="match status" value="1"/>
</dbReference>
<accession>A0A926RZP9</accession>
<feature type="chain" id="PRO_5038101095" evidence="5">
    <location>
        <begin position="21"/>
        <end position="575"/>
    </location>
</feature>
<reference evidence="7" key="1">
    <citation type="submission" date="2020-09" db="EMBL/GenBank/DDBJ databases">
        <title>A novel bacterium of genus Bacillus, isolated from South China Sea.</title>
        <authorList>
            <person name="Huang H."/>
            <person name="Mo K."/>
            <person name="Hu Y."/>
        </authorList>
    </citation>
    <scope>NUCLEOTIDE SEQUENCE</scope>
    <source>
        <strain evidence="7">IB182487</strain>
    </source>
</reference>
<evidence type="ECO:0000256" key="5">
    <source>
        <dbReference type="SAM" id="SignalP"/>
    </source>
</evidence>
<evidence type="ECO:0000256" key="3">
    <source>
        <dbReference type="ARBA" id="ARBA00022729"/>
    </source>
</evidence>
<dbReference type="PANTHER" id="PTHR30290">
    <property type="entry name" value="PERIPLASMIC BINDING COMPONENT OF ABC TRANSPORTER"/>
    <property type="match status" value="1"/>
</dbReference>
<dbReference type="Proteomes" id="UP000626844">
    <property type="component" value="Unassembled WGS sequence"/>
</dbReference>
<dbReference type="InterPro" id="IPR039424">
    <property type="entry name" value="SBP_5"/>
</dbReference>
<feature type="domain" description="Solute-binding protein family 5" evidence="6">
    <location>
        <begin position="95"/>
        <end position="488"/>
    </location>
</feature>
<dbReference type="Gene3D" id="3.10.105.10">
    <property type="entry name" value="Dipeptide-binding Protein, Domain 3"/>
    <property type="match status" value="1"/>
</dbReference>
<protein>
    <submittedName>
        <fullName evidence="7">Oligopeptide ABC transporter substrate-binding protein</fullName>
    </submittedName>
</protein>
<dbReference type="RefSeq" id="WP_191161839.1">
    <property type="nucleotide sequence ID" value="NZ_JACXAI010000042.1"/>
</dbReference>
<dbReference type="PROSITE" id="PS51257">
    <property type="entry name" value="PROKAR_LIPOPROTEIN"/>
    <property type="match status" value="1"/>
</dbReference>
<evidence type="ECO:0000259" key="6">
    <source>
        <dbReference type="Pfam" id="PF00496"/>
    </source>
</evidence>
<evidence type="ECO:0000256" key="2">
    <source>
        <dbReference type="ARBA" id="ARBA00022448"/>
    </source>
</evidence>
<dbReference type="AlphaFoldDB" id="A0A926RZP9"/>
<keyword evidence="3 5" id="KW-0732">Signal</keyword>
<dbReference type="NCBIfam" id="NF045467">
    <property type="entry name" value="Opp4A"/>
    <property type="match status" value="1"/>
</dbReference>
<dbReference type="Gene3D" id="3.40.190.10">
    <property type="entry name" value="Periplasmic binding protein-like II"/>
    <property type="match status" value="1"/>
</dbReference>
<evidence type="ECO:0000256" key="1">
    <source>
        <dbReference type="ARBA" id="ARBA00005695"/>
    </source>
</evidence>
<comment type="similarity">
    <text evidence="1">Belongs to the bacterial solute-binding protein 5 family.</text>
</comment>
<dbReference type="EMBL" id="JACXAI010000042">
    <property type="protein sequence ID" value="MBD1383045.1"/>
    <property type="molecule type" value="Genomic_DNA"/>
</dbReference>
<proteinExistence type="inferred from homology"/>
<keyword evidence="2" id="KW-0813">Transport</keyword>
<feature type="region of interest" description="Disordered" evidence="4">
    <location>
        <begin position="26"/>
        <end position="50"/>
    </location>
</feature>
<keyword evidence="8" id="KW-1185">Reference proteome</keyword>